<reference evidence="20" key="1">
    <citation type="submission" date="2020-10" db="EMBL/GenBank/DDBJ databases">
        <authorList>
            <person name="Gilroy R."/>
        </authorList>
    </citation>
    <scope>NUCLEOTIDE SEQUENCE</scope>
    <source>
        <strain evidence="20">CHK165-10780</strain>
    </source>
</reference>
<dbReference type="PANTHER" id="PTHR32282:SF11">
    <property type="entry name" value="PENICILLIN-BINDING PROTEIN 1B"/>
    <property type="match status" value="1"/>
</dbReference>
<evidence type="ECO:0000256" key="11">
    <source>
        <dbReference type="ARBA" id="ARBA00022984"/>
    </source>
</evidence>
<dbReference type="PANTHER" id="PTHR32282">
    <property type="entry name" value="BINDING PROTEIN TRANSPEPTIDASE, PUTATIVE-RELATED"/>
    <property type="match status" value="1"/>
</dbReference>
<dbReference type="NCBIfam" id="TIGR02074">
    <property type="entry name" value="PBP_1a_fam"/>
    <property type="match status" value="1"/>
</dbReference>
<evidence type="ECO:0000313" key="20">
    <source>
        <dbReference type="EMBL" id="HIQ64406.1"/>
    </source>
</evidence>
<keyword evidence="17" id="KW-1133">Transmembrane helix</keyword>
<evidence type="ECO:0000256" key="2">
    <source>
        <dbReference type="ARBA" id="ARBA00007090"/>
    </source>
</evidence>
<gene>
    <name evidence="20" type="ORF">IAC85_01565</name>
</gene>
<reference evidence="20" key="2">
    <citation type="journal article" date="2021" name="PeerJ">
        <title>Extensive microbial diversity within the chicken gut microbiome revealed by metagenomics and culture.</title>
        <authorList>
            <person name="Gilroy R."/>
            <person name="Ravi A."/>
            <person name="Getino M."/>
            <person name="Pursley I."/>
            <person name="Horton D.L."/>
            <person name="Alikhan N.F."/>
            <person name="Baker D."/>
            <person name="Gharbi K."/>
            <person name="Hall N."/>
            <person name="Watson M."/>
            <person name="Adriaenssens E.M."/>
            <person name="Foster-Nyarko E."/>
            <person name="Jarju S."/>
            <person name="Secka A."/>
            <person name="Antonio M."/>
            <person name="Oren A."/>
            <person name="Chaudhuri R.R."/>
            <person name="La Ragione R."/>
            <person name="Hildebrand F."/>
            <person name="Pallen M.J."/>
        </authorList>
    </citation>
    <scope>NUCLEOTIDE SEQUENCE</scope>
    <source>
        <strain evidence="20">CHK165-10780</strain>
    </source>
</reference>
<evidence type="ECO:0000256" key="6">
    <source>
        <dbReference type="ARBA" id="ARBA00022670"/>
    </source>
</evidence>
<dbReference type="Gene3D" id="1.10.3810.10">
    <property type="entry name" value="Biosynthetic peptidoglycan transglycosylase-like"/>
    <property type="match status" value="1"/>
</dbReference>
<dbReference type="Gene3D" id="3.40.710.10">
    <property type="entry name" value="DD-peptidase/beta-lactamase superfamily"/>
    <property type="match status" value="1"/>
</dbReference>
<accession>A0A9D0YY62</accession>
<evidence type="ECO:0000256" key="15">
    <source>
        <dbReference type="ARBA" id="ARBA00034000"/>
    </source>
</evidence>
<name>A0A9D0YY62_9FIRM</name>
<dbReference type="GO" id="GO:0008658">
    <property type="term" value="F:penicillin binding"/>
    <property type="evidence" value="ECO:0007669"/>
    <property type="project" value="InterPro"/>
</dbReference>
<comment type="subcellular location">
    <subcellularLocation>
        <location evidence="1">Cell membrane</location>
    </subcellularLocation>
</comment>
<comment type="similarity">
    <text evidence="3">In the N-terminal section; belongs to the glycosyltransferase 51 family.</text>
</comment>
<comment type="caution">
    <text evidence="20">The sequence shown here is derived from an EMBL/GenBank/DDBJ whole genome shotgun (WGS) entry which is preliminary data.</text>
</comment>
<evidence type="ECO:0000256" key="14">
    <source>
        <dbReference type="ARBA" id="ARBA00023316"/>
    </source>
</evidence>
<dbReference type="InterPro" id="IPR012338">
    <property type="entry name" value="Beta-lactam/transpept-like"/>
</dbReference>
<protein>
    <submittedName>
        <fullName evidence="20">PBP1A family penicillin-binding protein</fullName>
    </submittedName>
</protein>
<dbReference type="Proteomes" id="UP000886725">
    <property type="component" value="Unassembled WGS sequence"/>
</dbReference>
<keyword evidence="6" id="KW-0645">Protease</keyword>
<evidence type="ECO:0000259" key="19">
    <source>
        <dbReference type="Pfam" id="PF00912"/>
    </source>
</evidence>
<feature type="domain" description="Glycosyl transferase family 51" evidence="19">
    <location>
        <begin position="57"/>
        <end position="223"/>
    </location>
</feature>
<feature type="domain" description="Penicillin-binding protein transpeptidase" evidence="18">
    <location>
        <begin position="315"/>
        <end position="588"/>
    </location>
</feature>
<dbReference type="EMBL" id="DVFU01000031">
    <property type="protein sequence ID" value="HIQ64406.1"/>
    <property type="molecule type" value="Genomic_DNA"/>
</dbReference>
<evidence type="ECO:0000256" key="7">
    <source>
        <dbReference type="ARBA" id="ARBA00022676"/>
    </source>
</evidence>
<evidence type="ECO:0000256" key="3">
    <source>
        <dbReference type="ARBA" id="ARBA00007739"/>
    </source>
</evidence>
<dbReference type="InterPro" id="IPR036950">
    <property type="entry name" value="PBP_transglycosylase"/>
</dbReference>
<comment type="catalytic activity">
    <reaction evidence="16">
        <text>[GlcNAc-(1-&gt;4)-Mur2Ac(oyl-L-Ala-gamma-D-Glu-L-Lys-D-Ala-D-Ala)](n)-di-trans,octa-cis-undecaprenyl diphosphate + beta-D-GlcNAc-(1-&gt;4)-Mur2Ac(oyl-L-Ala-gamma-D-Glu-L-Lys-D-Ala-D-Ala)-di-trans,octa-cis-undecaprenyl diphosphate = [GlcNAc-(1-&gt;4)-Mur2Ac(oyl-L-Ala-gamma-D-Glu-L-Lys-D-Ala-D-Ala)](n+1)-di-trans,octa-cis-undecaprenyl diphosphate + di-trans,octa-cis-undecaprenyl diphosphate + H(+)</text>
        <dbReference type="Rhea" id="RHEA:23708"/>
        <dbReference type="Rhea" id="RHEA-COMP:9602"/>
        <dbReference type="Rhea" id="RHEA-COMP:9603"/>
        <dbReference type="ChEBI" id="CHEBI:15378"/>
        <dbReference type="ChEBI" id="CHEBI:58405"/>
        <dbReference type="ChEBI" id="CHEBI:60033"/>
        <dbReference type="ChEBI" id="CHEBI:78435"/>
        <dbReference type="EC" id="2.4.99.28"/>
    </reaction>
</comment>
<feature type="transmembrane region" description="Helical" evidence="17">
    <location>
        <begin position="12"/>
        <end position="31"/>
    </location>
</feature>
<keyword evidence="10" id="KW-0133">Cell shape</keyword>
<keyword evidence="11" id="KW-0573">Peptidoglycan synthesis</keyword>
<evidence type="ECO:0000256" key="10">
    <source>
        <dbReference type="ARBA" id="ARBA00022960"/>
    </source>
</evidence>
<dbReference type="GO" id="GO:0009252">
    <property type="term" value="P:peptidoglycan biosynthetic process"/>
    <property type="evidence" value="ECO:0007669"/>
    <property type="project" value="UniProtKB-KW"/>
</dbReference>
<dbReference type="Pfam" id="PF00905">
    <property type="entry name" value="Transpeptidase"/>
    <property type="match status" value="1"/>
</dbReference>
<keyword evidence="5" id="KW-0121">Carboxypeptidase</keyword>
<dbReference type="AlphaFoldDB" id="A0A9D0YY62"/>
<dbReference type="GO" id="GO:0008955">
    <property type="term" value="F:peptidoglycan glycosyltransferase activity"/>
    <property type="evidence" value="ECO:0007669"/>
    <property type="project" value="UniProtKB-EC"/>
</dbReference>
<evidence type="ECO:0000256" key="16">
    <source>
        <dbReference type="ARBA" id="ARBA00049902"/>
    </source>
</evidence>
<keyword evidence="9" id="KW-0378">Hydrolase</keyword>
<dbReference type="GO" id="GO:0006508">
    <property type="term" value="P:proteolysis"/>
    <property type="evidence" value="ECO:0007669"/>
    <property type="project" value="UniProtKB-KW"/>
</dbReference>
<dbReference type="InterPro" id="IPR001264">
    <property type="entry name" value="Glyco_trans_51"/>
</dbReference>
<evidence type="ECO:0000256" key="8">
    <source>
        <dbReference type="ARBA" id="ARBA00022679"/>
    </source>
</evidence>
<sequence length="653" mass="73685">MKILRKILKIGFILTTIFLIGVTGAYLYAYLSPEIQIKNANAFVMYDNAETVFYQGSGSQEWTELEQISDTLIQATIYTEDKHFYNHHGFDILRIIKALYTNFISGKTVQGASTISQQYAKNLFLDFDKTWERKWKEMWITLRLETHYSKDEILEGYLNTINYGHGMYGIGNASYFYFGKSPKDLTLAESAMLVGIPKSPSNYSPISNYDLAKQRQRYVLNTLVNNGMISKEEADQAYAEKLTIIGEKSENDLSKIMYYQDAVMKELKTIKAIPEDLMETGGLKIYTNLDMETQLNMVENIQNTLAGEDELQTASVMMEAKTGKVIALMGGKDYNTSQYNRAISSKRQVGSAMKPLLYYAALENGFTSSTSFLSQATTFTFASNKTYSPQNYGEVYANKPISLAAAIAYSDNIYAVKTHMFLGEETLVDISKRLGITEELEAIPSLPLGTASISMLEMLTAYGCFASSGYLNHPYFIEKVTDLNGNVLYEHTKEETLVLNPSLTFILSELLTGTYDQKMIDYTYPTALTIANILTHKVSIKSGTTNTDHWSIGYNPDVVTAVWIGYDDNRNLDTSQYKYSRNIWANVMETYMSKKDPVWYDIPNNVSGVLVNPITGKPATENDKNTKIMYYIKGTEPTDSDPVFDEIEGTNFE</sequence>
<keyword evidence="14" id="KW-0961">Cell wall biogenesis/degradation</keyword>
<keyword evidence="4" id="KW-1003">Cell membrane</keyword>
<evidence type="ECO:0000256" key="9">
    <source>
        <dbReference type="ARBA" id="ARBA00022801"/>
    </source>
</evidence>
<dbReference type="GO" id="GO:0005886">
    <property type="term" value="C:plasma membrane"/>
    <property type="evidence" value="ECO:0007669"/>
    <property type="project" value="UniProtKB-SubCell"/>
</dbReference>
<evidence type="ECO:0000256" key="5">
    <source>
        <dbReference type="ARBA" id="ARBA00022645"/>
    </source>
</evidence>
<keyword evidence="17" id="KW-0812">Transmembrane</keyword>
<evidence type="ECO:0000313" key="21">
    <source>
        <dbReference type="Proteomes" id="UP000886725"/>
    </source>
</evidence>
<evidence type="ECO:0000259" key="18">
    <source>
        <dbReference type="Pfam" id="PF00905"/>
    </source>
</evidence>
<comment type="similarity">
    <text evidence="2">In the C-terminal section; belongs to the transpeptidase family.</text>
</comment>
<dbReference type="InterPro" id="IPR023346">
    <property type="entry name" value="Lysozyme-like_dom_sf"/>
</dbReference>
<comment type="catalytic activity">
    <reaction evidence="15">
        <text>Preferential cleavage: (Ac)2-L-Lys-D-Ala-|-D-Ala. Also transpeptidation of peptidyl-alanyl moieties that are N-acyl substituents of D-alanine.</text>
        <dbReference type="EC" id="3.4.16.4"/>
    </reaction>
</comment>
<evidence type="ECO:0000256" key="17">
    <source>
        <dbReference type="SAM" id="Phobius"/>
    </source>
</evidence>
<dbReference type="InterPro" id="IPR050396">
    <property type="entry name" value="Glycosyltr_51/Transpeptidase"/>
</dbReference>
<dbReference type="SUPFAM" id="SSF56601">
    <property type="entry name" value="beta-lactamase/transpeptidase-like"/>
    <property type="match status" value="1"/>
</dbReference>
<dbReference type="GO" id="GO:0008360">
    <property type="term" value="P:regulation of cell shape"/>
    <property type="evidence" value="ECO:0007669"/>
    <property type="project" value="UniProtKB-KW"/>
</dbReference>
<keyword evidence="12 17" id="KW-0472">Membrane</keyword>
<evidence type="ECO:0000256" key="13">
    <source>
        <dbReference type="ARBA" id="ARBA00023268"/>
    </source>
</evidence>
<organism evidence="20 21">
    <name type="scientific">Candidatus Faecenecus gallistercoris</name>
    <dbReference type="NCBI Taxonomy" id="2840793"/>
    <lineage>
        <taxon>Bacteria</taxon>
        <taxon>Bacillati</taxon>
        <taxon>Bacillota</taxon>
        <taxon>Bacillota incertae sedis</taxon>
        <taxon>Candidatus Faecenecus</taxon>
    </lineage>
</organism>
<evidence type="ECO:0000256" key="1">
    <source>
        <dbReference type="ARBA" id="ARBA00004236"/>
    </source>
</evidence>
<dbReference type="GO" id="GO:0030288">
    <property type="term" value="C:outer membrane-bounded periplasmic space"/>
    <property type="evidence" value="ECO:0007669"/>
    <property type="project" value="TreeGrafter"/>
</dbReference>
<dbReference type="InterPro" id="IPR001460">
    <property type="entry name" value="PCN-bd_Tpept"/>
</dbReference>
<proteinExistence type="inferred from homology"/>
<keyword evidence="13" id="KW-0511">Multifunctional enzyme</keyword>
<dbReference type="SUPFAM" id="SSF53955">
    <property type="entry name" value="Lysozyme-like"/>
    <property type="match status" value="1"/>
</dbReference>
<keyword evidence="7" id="KW-0328">Glycosyltransferase</keyword>
<evidence type="ECO:0000256" key="12">
    <source>
        <dbReference type="ARBA" id="ARBA00023136"/>
    </source>
</evidence>
<evidence type="ECO:0000256" key="4">
    <source>
        <dbReference type="ARBA" id="ARBA00022475"/>
    </source>
</evidence>
<dbReference type="GO" id="GO:0009002">
    <property type="term" value="F:serine-type D-Ala-D-Ala carboxypeptidase activity"/>
    <property type="evidence" value="ECO:0007669"/>
    <property type="project" value="UniProtKB-EC"/>
</dbReference>
<keyword evidence="8" id="KW-0808">Transferase</keyword>
<dbReference type="Pfam" id="PF00912">
    <property type="entry name" value="Transgly"/>
    <property type="match status" value="1"/>
</dbReference>
<dbReference type="GO" id="GO:0071555">
    <property type="term" value="P:cell wall organization"/>
    <property type="evidence" value="ECO:0007669"/>
    <property type="project" value="UniProtKB-KW"/>
</dbReference>
<dbReference type="FunFam" id="1.10.3810.10:FF:000001">
    <property type="entry name" value="Penicillin-binding protein 1A"/>
    <property type="match status" value="1"/>
</dbReference>